<dbReference type="Proteomes" id="UP000479241">
    <property type="component" value="Unassembled WGS sequence"/>
</dbReference>
<evidence type="ECO:0000313" key="3">
    <source>
        <dbReference type="Proteomes" id="UP000479241"/>
    </source>
</evidence>
<sequence>MRTLGFRHSAALVLAACLVLPGCSTAVLGQAWPATPTAPYEHPPMDEDSVVRPVSTKGDVARVADGLAAAGFFCAQVRANDAAVQVRCLRRLPASPPAADAEVTTMDLVTTPAGALQYAHVELPEKPLDPSVVPQPSGEALLAVLDASLFRLWPEDGQDMRDAVAELAAVRSPGWDPTDPRPPEQRTVRTDSAQYVVAEVPGHGAVHADPALELTVTTPLVEDHSWPYGSEHYARTTVEAAPGLEAGGFDCYGDIEQPCTRPAGNQQIDYETFAGTDRVLTASVGIGGGVVDRAVGMPPLADWGFPQGLTFLTAEVRSAVEQRVDEARRTGEPFTGIVAGVWLDLDASRSPVTQPDGSYAVRVQVTVGAPLVPLPSE</sequence>
<gene>
    <name evidence="2" type="ORF">GCU60_15670</name>
</gene>
<evidence type="ECO:0008006" key="4">
    <source>
        <dbReference type="Google" id="ProtNLM"/>
    </source>
</evidence>
<evidence type="ECO:0000313" key="2">
    <source>
        <dbReference type="EMBL" id="NEK87180.1"/>
    </source>
</evidence>
<dbReference type="EMBL" id="JAAGWG010000026">
    <property type="protein sequence ID" value="NEK87180.1"/>
    <property type="molecule type" value="Genomic_DNA"/>
</dbReference>
<proteinExistence type="predicted"/>
<protein>
    <recommendedName>
        <fullName evidence="4">PASTA domain-containing protein</fullName>
    </recommendedName>
</protein>
<feature type="chain" id="PRO_5038380970" description="PASTA domain-containing protein" evidence="1">
    <location>
        <begin position="27"/>
        <end position="377"/>
    </location>
</feature>
<comment type="caution">
    <text evidence="2">The sequence shown here is derived from an EMBL/GenBank/DDBJ whole genome shotgun (WGS) entry which is preliminary data.</text>
</comment>
<accession>A0A6L9W724</accession>
<evidence type="ECO:0000256" key="1">
    <source>
        <dbReference type="SAM" id="SignalP"/>
    </source>
</evidence>
<reference evidence="2 3" key="1">
    <citation type="submission" date="2019-12" db="EMBL/GenBank/DDBJ databases">
        <title>the WGS of Blastococcus saxobsidens 67B17.</title>
        <authorList>
            <person name="Jiang Z."/>
        </authorList>
    </citation>
    <scope>NUCLEOTIDE SEQUENCE [LARGE SCALE GENOMIC DNA]</scope>
    <source>
        <strain evidence="2 3">67B17</strain>
    </source>
</reference>
<organism evidence="2 3">
    <name type="scientific">Blastococcus saxobsidens</name>
    <dbReference type="NCBI Taxonomy" id="138336"/>
    <lineage>
        <taxon>Bacteria</taxon>
        <taxon>Bacillati</taxon>
        <taxon>Actinomycetota</taxon>
        <taxon>Actinomycetes</taxon>
        <taxon>Geodermatophilales</taxon>
        <taxon>Geodermatophilaceae</taxon>
        <taxon>Blastococcus</taxon>
    </lineage>
</organism>
<dbReference type="RefSeq" id="WP_163206901.1">
    <property type="nucleotide sequence ID" value="NZ_JAAGWG010000026.1"/>
</dbReference>
<feature type="signal peptide" evidence="1">
    <location>
        <begin position="1"/>
        <end position="26"/>
    </location>
</feature>
<name>A0A6L9W724_9ACTN</name>
<dbReference type="AlphaFoldDB" id="A0A6L9W724"/>
<keyword evidence="1" id="KW-0732">Signal</keyword>